<accession>A0ABU2XG46</accession>
<dbReference type="InterPro" id="IPR047789">
    <property type="entry name" value="CU044_5270-like"/>
</dbReference>
<protein>
    <submittedName>
        <fullName evidence="2">CU044_5270 family protein</fullName>
    </submittedName>
</protein>
<feature type="compositionally biased region" description="Basic and acidic residues" evidence="1">
    <location>
        <begin position="297"/>
        <end position="306"/>
    </location>
</feature>
<organism evidence="2 3">
    <name type="scientific">Streptomyces lonegramiae</name>
    <dbReference type="NCBI Taxonomy" id="3075524"/>
    <lineage>
        <taxon>Bacteria</taxon>
        <taxon>Bacillati</taxon>
        <taxon>Actinomycetota</taxon>
        <taxon>Actinomycetes</taxon>
        <taxon>Kitasatosporales</taxon>
        <taxon>Streptomycetaceae</taxon>
        <taxon>Streptomyces</taxon>
    </lineage>
</organism>
<proteinExistence type="predicted"/>
<feature type="region of interest" description="Disordered" evidence="1">
    <location>
        <begin position="279"/>
        <end position="306"/>
    </location>
</feature>
<dbReference type="RefSeq" id="WP_311725378.1">
    <property type="nucleotide sequence ID" value="NZ_JAVRFD010000009.1"/>
</dbReference>
<sequence>MAELPEKDFAPGRHRVLRDHLMSEIRRSGNPAPTPARASVRRNRLRRAFGAVAATAAVTFVLLTPSGQETGARPPVQTAATLLEDIALAAERDRTLGGIRDDQFLYVESELAYTLHEKGRKARLDPVHRREVWLSVDGLHTGLLREDNRLGEIPLEPDLPLTESSMNYRTLQALPTDPEQMLRWLNRVSRGGESHDQNVFVQVGEMMQENVVPPAQSAALYRAAARIPGVVVISDAVDAAGRPGVAVARVDDGERQELIFDKDTKQLLGERLVAVEDLPGGQKKGEVTGSSAILERAVVDEPGRRP</sequence>
<evidence type="ECO:0000256" key="1">
    <source>
        <dbReference type="SAM" id="MobiDB-lite"/>
    </source>
</evidence>
<name>A0ABU2XG46_9ACTN</name>
<dbReference type="Proteomes" id="UP001180754">
    <property type="component" value="Unassembled WGS sequence"/>
</dbReference>
<evidence type="ECO:0000313" key="2">
    <source>
        <dbReference type="EMBL" id="MDT0544913.1"/>
    </source>
</evidence>
<dbReference type="NCBIfam" id="NF038083">
    <property type="entry name" value="CU044_5270_fam"/>
    <property type="match status" value="1"/>
</dbReference>
<keyword evidence="3" id="KW-1185">Reference proteome</keyword>
<comment type="caution">
    <text evidence="2">The sequence shown here is derived from an EMBL/GenBank/DDBJ whole genome shotgun (WGS) entry which is preliminary data.</text>
</comment>
<evidence type="ECO:0000313" key="3">
    <source>
        <dbReference type="Proteomes" id="UP001180754"/>
    </source>
</evidence>
<gene>
    <name evidence="2" type="ORF">RND15_19690</name>
</gene>
<dbReference type="EMBL" id="JAVRFD010000009">
    <property type="protein sequence ID" value="MDT0544913.1"/>
    <property type="molecule type" value="Genomic_DNA"/>
</dbReference>
<reference evidence="2" key="1">
    <citation type="submission" date="2024-05" db="EMBL/GenBank/DDBJ databases">
        <title>30 novel species of actinomycetes from the DSMZ collection.</title>
        <authorList>
            <person name="Nouioui I."/>
        </authorList>
    </citation>
    <scope>NUCLEOTIDE SEQUENCE</scope>
    <source>
        <strain evidence="2">DSM 41529</strain>
    </source>
</reference>